<evidence type="ECO:0000313" key="4">
    <source>
        <dbReference type="Proteomes" id="UP000215126"/>
    </source>
</evidence>
<dbReference type="Proteomes" id="UP000215126">
    <property type="component" value="Chromosome 1"/>
</dbReference>
<dbReference type="Gene3D" id="2.160.20.80">
    <property type="entry name" value="E3 ubiquitin-protein ligase SopA"/>
    <property type="match status" value="2"/>
</dbReference>
<dbReference type="RefSeq" id="WP_167370898.1">
    <property type="nucleotide sequence ID" value="NZ_CABPRX010000010.1"/>
</dbReference>
<dbReference type="InterPro" id="IPR001646">
    <property type="entry name" value="5peptide_repeat"/>
</dbReference>
<dbReference type="PANTHER" id="PTHR47485">
    <property type="entry name" value="THYLAKOID LUMENAL 17.4 KDA PROTEIN, CHLOROPLASTIC"/>
    <property type="match status" value="1"/>
</dbReference>
<dbReference type="GeneID" id="88095421"/>
<proteinExistence type="predicted"/>
<dbReference type="Pfam" id="PF00805">
    <property type="entry name" value="Pentapeptide"/>
    <property type="match status" value="2"/>
</dbReference>
<accession>A0A239SK05</accession>
<dbReference type="AlphaFoldDB" id="A0A239SK05"/>
<organism evidence="3 4">
    <name type="scientific">Pandoraea sputorum</name>
    <dbReference type="NCBI Taxonomy" id="93222"/>
    <lineage>
        <taxon>Bacteria</taxon>
        <taxon>Pseudomonadati</taxon>
        <taxon>Pseudomonadota</taxon>
        <taxon>Betaproteobacteria</taxon>
        <taxon>Burkholderiales</taxon>
        <taxon>Burkholderiaceae</taxon>
        <taxon>Pandoraea</taxon>
    </lineage>
</organism>
<evidence type="ECO:0000256" key="2">
    <source>
        <dbReference type="SAM" id="MobiDB-lite"/>
    </source>
</evidence>
<dbReference type="EMBL" id="LT906435">
    <property type="protein sequence ID" value="SNU85726.1"/>
    <property type="molecule type" value="Genomic_DNA"/>
</dbReference>
<evidence type="ECO:0000256" key="1">
    <source>
        <dbReference type="ARBA" id="ARBA00022737"/>
    </source>
</evidence>
<reference evidence="3 4" key="1">
    <citation type="submission" date="2017-06" db="EMBL/GenBank/DDBJ databases">
        <authorList>
            <consortium name="Pathogen Informatics"/>
        </authorList>
    </citation>
    <scope>NUCLEOTIDE SEQUENCE [LARGE SCALE GENOMIC DNA]</scope>
    <source>
        <strain evidence="3 4">NCTC13161</strain>
    </source>
</reference>
<feature type="region of interest" description="Disordered" evidence="2">
    <location>
        <begin position="1"/>
        <end position="45"/>
    </location>
</feature>
<dbReference type="PANTHER" id="PTHR47485:SF1">
    <property type="entry name" value="THYLAKOID LUMENAL 17.4 KDA PROTEIN, CHLOROPLASTIC"/>
    <property type="match status" value="1"/>
</dbReference>
<dbReference type="SUPFAM" id="SSF141571">
    <property type="entry name" value="Pentapeptide repeat-like"/>
    <property type="match status" value="2"/>
</dbReference>
<keyword evidence="4" id="KW-1185">Reference proteome</keyword>
<evidence type="ECO:0000313" key="3">
    <source>
        <dbReference type="EMBL" id="SNU85726.1"/>
    </source>
</evidence>
<sequence>MWSQSAVTRGEHTQAGATASSPSEHVEGGANGSDGLPSSCPASSSEAPPEALRFAILRADPAERRAIASLVSWLTHTLAQAAHRREGCGSIERLCVRADAARGDLPFDKAALTRVWNTRYSHLLHGARAAGVARDMVTWCSSSRDDSSRAPQWHWLPSVDAVAFDAAALADWPVREWPPDVLSIALALTNLRDGVLPDLSLPNSDLRGVHAPGAQFCGGQFDGTVWSGARLRRAGFAYANQVCANFERADLREACFRAAVLSGARAVGADLRGAEFLHTVMDGTDLSETRCQRVTFEKMRLDDATFHRARMDGACFANGSAQRVMLIGTRARRSRWTSVTMCDGRASGADLRGAEFRQCNLVAWDARGAQLNGALFESCDMRRARFCGASLKRVCIGRDCDLGATQWQGARLRLDEAWLRQLTPSELEPVVRSWMTFPVDQPNTRADVFLQLLNALRHRSAFSASADTPDGMAPPLHRLPEHVQRSDWLGRLLVAPGEAGGLLDHEWFSTLRAQWLARKLDMMRDVRLTREEASWATDALTVTLLRLCLTGSPEAVWAHAGAICQTLYWAGQGLGGVSDSRTAALRAAWFNALPAQVHVALSADGIDARDPAYLVWIRADGEVAVRLPKALTAALWGSAGASQPKEGDVGFAGHPLPGWQWAGTLGVVRDRLFPGDYVPGTMRQLQGLLREFGCLAGLWPVDRPLDAFVRLTGRWLGDEGEVRASAACRGGWPPAVSPLASGVNAMPTVVPLSQRAELGLAKLSPAERLDATVYTSRSPAHVRLQPAGRADIDEVFRDHPLSTSATDVTSRLSPLRRVRLVSVAAGLAWLATQPEWYLSLSSIDVDNSSADGARVACCRYALAVLNETMTGEAIWRVLPQAIALRTCLSDDTVVSRHLAERLTQWLTCPEIMALPGLADACRQTLPWFWAIRLPLSAHVITDATRAGASPRQGSDSVAVD</sequence>
<keyword evidence="1" id="KW-0677">Repeat</keyword>
<name>A0A239SK05_9BURK</name>
<protein>
    <submittedName>
        <fullName evidence="3">Type III effector pipB2</fullName>
    </submittedName>
</protein>
<dbReference type="STRING" id="93222.NA29_25535"/>
<gene>
    <name evidence="3" type="primary">pipB2</name>
    <name evidence="3" type="ORF">SAMEA4530655_02791</name>
</gene>